<sequence>MPIYPSRTVHTAIKDIPHHNVQRADAWHIIDLNMDKLKQIVWMLNCSIIRKRRGIKRRCNSNLHPVRSDHCPKTANVIWEVRNDREIHIILFISGPAVGYMVESNLFPR</sequence>
<proteinExistence type="predicted"/>
<protein>
    <submittedName>
        <fullName evidence="1">Uncharacterized protein</fullName>
    </submittedName>
</protein>
<dbReference type="AlphaFoldDB" id="A0A0A9GNB5"/>
<accession>A0A0A9GNB5</accession>
<organism evidence="1">
    <name type="scientific">Arundo donax</name>
    <name type="common">Giant reed</name>
    <name type="synonym">Donax arundinaceus</name>
    <dbReference type="NCBI Taxonomy" id="35708"/>
    <lineage>
        <taxon>Eukaryota</taxon>
        <taxon>Viridiplantae</taxon>
        <taxon>Streptophyta</taxon>
        <taxon>Embryophyta</taxon>
        <taxon>Tracheophyta</taxon>
        <taxon>Spermatophyta</taxon>
        <taxon>Magnoliopsida</taxon>
        <taxon>Liliopsida</taxon>
        <taxon>Poales</taxon>
        <taxon>Poaceae</taxon>
        <taxon>PACMAD clade</taxon>
        <taxon>Arundinoideae</taxon>
        <taxon>Arundineae</taxon>
        <taxon>Arundo</taxon>
    </lineage>
</organism>
<reference evidence="1" key="1">
    <citation type="submission" date="2014-09" db="EMBL/GenBank/DDBJ databases">
        <authorList>
            <person name="Magalhaes I.L.F."/>
            <person name="Oliveira U."/>
            <person name="Santos F.R."/>
            <person name="Vidigal T.H.D.A."/>
            <person name="Brescovit A.D."/>
            <person name="Santos A.J."/>
        </authorList>
    </citation>
    <scope>NUCLEOTIDE SEQUENCE</scope>
    <source>
        <tissue evidence="1">Shoot tissue taken approximately 20 cm above the soil surface</tissue>
    </source>
</reference>
<reference evidence="1" key="2">
    <citation type="journal article" date="2015" name="Data Brief">
        <title>Shoot transcriptome of the giant reed, Arundo donax.</title>
        <authorList>
            <person name="Barrero R.A."/>
            <person name="Guerrero F.D."/>
            <person name="Moolhuijzen P."/>
            <person name="Goolsby J.A."/>
            <person name="Tidwell J."/>
            <person name="Bellgard S.E."/>
            <person name="Bellgard M.I."/>
        </authorList>
    </citation>
    <scope>NUCLEOTIDE SEQUENCE</scope>
    <source>
        <tissue evidence="1">Shoot tissue taken approximately 20 cm above the soil surface</tissue>
    </source>
</reference>
<dbReference type="EMBL" id="GBRH01175768">
    <property type="protein sequence ID" value="JAE22128.1"/>
    <property type="molecule type" value="Transcribed_RNA"/>
</dbReference>
<evidence type="ECO:0000313" key="1">
    <source>
        <dbReference type="EMBL" id="JAE22128.1"/>
    </source>
</evidence>
<name>A0A0A9GNB5_ARUDO</name>